<name>A8ZM53_ACAM1</name>
<dbReference type="EMBL" id="CP000839">
    <property type="protein sequence ID" value="ABW31822.1"/>
    <property type="molecule type" value="Genomic_DNA"/>
</dbReference>
<accession>A8ZM53</accession>
<dbReference type="Proteomes" id="UP000000268">
    <property type="component" value="Plasmid pREB2"/>
</dbReference>
<evidence type="ECO:0000313" key="1">
    <source>
        <dbReference type="EMBL" id="ABW31822.1"/>
    </source>
</evidence>
<geneLocation type="plasmid" evidence="1 2">
    <name>pREB2</name>
</geneLocation>
<proteinExistence type="predicted"/>
<dbReference type="KEGG" id="amr:AM1_B0096"/>
<reference evidence="1 2" key="1">
    <citation type="journal article" date="2008" name="Proc. Natl. Acad. Sci. U.S.A.">
        <title>Niche adaptation and genome expansion in the chlorophyll d-producing cyanobacterium Acaryochloris marina.</title>
        <authorList>
            <person name="Swingley W.D."/>
            <person name="Chen M."/>
            <person name="Cheung P.C."/>
            <person name="Conrad A.L."/>
            <person name="Dejesa L.C."/>
            <person name="Hao J."/>
            <person name="Honchak B.M."/>
            <person name="Karbach L.E."/>
            <person name="Kurdoglu A."/>
            <person name="Lahiri S."/>
            <person name="Mastrian S.D."/>
            <person name="Miyashita H."/>
            <person name="Page L."/>
            <person name="Ramakrishna P."/>
            <person name="Satoh S."/>
            <person name="Sattley W.M."/>
            <person name="Shimada Y."/>
            <person name="Taylor H.L."/>
            <person name="Tomo T."/>
            <person name="Tsuchiya T."/>
            <person name="Wang Z.T."/>
            <person name="Raymond J."/>
            <person name="Mimuro M."/>
            <person name="Blankenship R.E."/>
            <person name="Touchman J.W."/>
        </authorList>
    </citation>
    <scope>NUCLEOTIDE SEQUENCE [LARGE SCALE GENOMIC DNA]</scope>
    <source>
        <strain evidence="2">MBIC 11017</strain>
        <plasmid evidence="2">Plasmid pREB2</plasmid>
    </source>
</reference>
<evidence type="ECO:0000313" key="2">
    <source>
        <dbReference type="Proteomes" id="UP000000268"/>
    </source>
</evidence>
<dbReference type="AlphaFoldDB" id="A8ZM53"/>
<organism evidence="1 2">
    <name type="scientific">Acaryochloris marina (strain MBIC 11017)</name>
    <dbReference type="NCBI Taxonomy" id="329726"/>
    <lineage>
        <taxon>Bacteria</taxon>
        <taxon>Bacillati</taxon>
        <taxon>Cyanobacteriota</taxon>
        <taxon>Cyanophyceae</taxon>
        <taxon>Acaryochloridales</taxon>
        <taxon>Acaryochloridaceae</taxon>
        <taxon>Acaryochloris</taxon>
    </lineage>
</organism>
<sequence>MSCLKLFQDLFFDVSGLLGIWGFQSHVCFPKFPDSIAIMHGIRELTSEHS</sequence>
<gene>
    <name evidence="1" type="ordered locus">AM1_B0096</name>
</gene>
<protein>
    <submittedName>
        <fullName evidence="1">Uncharacterized protein</fullName>
    </submittedName>
</protein>
<keyword evidence="2" id="KW-1185">Reference proteome</keyword>
<keyword evidence="1" id="KW-0614">Plasmid</keyword>
<dbReference type="HOGENOM" id="CLU_3113333_0_0_3"/>